<sequence>MDEALAHANFSTCRLSLNSHPIPTLLSNDERSEVQLLFDAARGTSGGRQTSVEHPETVLPHQQGLFGHPLLRTHAGFLTASERTLQRAQRLVELIETAESAQDLRRVVKMMDQLSDELCSIMDIAEFVRMAHPDVTYRQAAHQAYSKLFDYMNQLNTHPQLYFQLKRAMETPRIAQDFTPVEHQVAVQFLRDFEKSGVHLPDRQRARFISLSNDILSLSHEFLHPNPVTRTFPDSIAVDSSDRLQGLPLSVVQSLQHTNQSHPLRIPVPSSLSNMITSMAHDEELRKQVYTLQKQTSTQQVEVLEDLLRLRKQLAELTGRSTYSHLFLEDKMAQHPDHVRTFLKNLAQHIQPQVEREVQHLVAVKHQQAHGLSSSPGLQAWDQDYCLKLARAQLRAQCQSDSLHGYFTVGGAMQGLNMLFKRLYGITFEPGTVAPGEVWHGDVQKLSVIDESGTHIGTIYCDLFSRPDKTFSGAAHFTIRCARRLDDDIVLSSSSTDSTGSGQMSTAFHSPLRAVDQVRTDPATGQQFQRPVVVLVCNFEQRQSPEEPTLLSLFDLETLFHEMGHAMHSMLALTSFHNVAGTRCAVDFVELPSVLMEHFAHDYRVLKLFARHYQTGAPLEQAQLQAHLAQRKAFIGIETTSQILMAVMDQCYHGHIIDSRGANFQDVLQYIGKPSLTPFDTDPRLVNSPLTKLSASALSPGSQFTSHTLRMLQNAGLPWSPVPYVAGVNWQVSIGHLVGYGGGYYAYLFDRVLASRVWETKFAADPLSREAGEAYRDKLLRWGGGRNPWQCIGDILEDDTLRRGDET</sequence>
<dbReference type="PANTHER" id="PTHR11804:SF79">
    <property type="entry name" value="MITOCHONDRIAL INTERMEDIATE PEPTIDASE"/>
    <property type="match status" value="1"/>
</dbReference>
<evidence type="ECO:0000256" key="4">
    <source>
        <dbReference type="ARBA" id="ARBA00012441"/>
    </source>
</evidence>
<dbReference type="EC" id="3.4.24.59" evidence="4"/>
<feature type="non-terminal residue" evidence="14">
    <location>
        <position position="807"/>
    </location>
</feature>
<comment type="catalytic activity">
    <reaction evidence="1">
        <text>Release of an N-terminal octapeptide as second stage of processing of some proteins imported into the mitochondrion.</text>
        <dbReference type="EC" id="3.4.24.59"/>
    </reaction>
</comment>
<evidence type="ECO:0000256" key="7">
    <source>
        <dbReference type="ARBA" id="ARBA00022801"/>
    </source>
</evidence>
<keyword evidence="5 12" id="KW-0645">Protease</keyword>
<dbReference type="InterPro" id="IPR033851">
    <property type="entry name" value="M3A_MIP"/>
</dbReference>
<evidence type="ECO:0000256" key="11">
    <source>
        <dbReference type="ARBA" id="ARBA00023128"/>
    </source>
</evidence>
<keyword evidence="11" id="KW-0496">Mitochondrion</keyword>
<dbReference type="Proteomes" id="UP001150925">
    <property type="component" value="Unassembled WGS sequence"/>
</dbReference>
<evidence type="ECO:0000256" key="2">
    <source>
        <dbReference type="ARBA" id="ARBA00004305"/>
    </source>
</evidence>
<comment type="subcellular location">
    <subcellularLocation>
        <location evidence="2">Mitochondrion matrix</location>
    </subcellularLocation>
</comment>
<dbReference type="InterPro" id="IPR045090">
    <property type="entry name" value="Pept_M3A_M3B"/>
</dbReference>
<dbReference type="CDD" id="cd06457">
    <property type="entry name" value="M3A_MIP"/>
    <property type="match status" value="1"/>
</dbReference>
<keyword evidence="6 12" id="KW-0479">Metal-binding</keyword>
<dbReference type="GO" id="GO:0006627">
    <property type="term" value="P:protein processing involved in protein targeting to mitochondrion"/>
    <property type="evidence" value="ECO:0007669"/>
    <property type="project" value="TreeGrafter"/>
</dbReference>
<reference evidence="14" key="1">
    <citation type="submission" date="2022-07" db="EMBL/GenBank/DDBJ databases">
        <title>Phylogenomic reconstructions and comparative analyses of Kickxellomycotina fungi.</title>
        <authorList>
            <person name="Reynolds N.K."/>
            <person name="Stajich J.E."/>
            <person name="Barry K."/>
            <person name="Grigoriev I.V."/>
            <person name="Crous P."/>
            <person name="Smith M.E."/>
        </authorList>
    </citation>
    <scope>NUCLEOTIDE SEQUENCE</scope>
    <source>
        <strain evidence="14">RSA 1196</strain>
    </source>
</reference>
<dbReference type="InterPro" id="IPR024077">
    <property type="entry name" value="Neurolysin/TOP_dom2"/>
</dbReference>
<dbReference type="EMBL" id="JANBPY010001008">
    <property type="protein sequence ID" value="KAJ1962158.1"/>
    <property type="molecule type" value="Genomic_DNA"/>
</dbReference>
<evidence type="ECO:0000256" key="10">
    <source>
        <dbReference type="ARBA" id="ARBA00023049"/>
    </source>
</evidence>
<evidence type="ECO:0000313" key="14">
    <source>
        <dbReference type="EMBL" id="KAJ1962158.1"/>
    </source>
</evidence>
<comment type="caution">
    <text evidence="14">The sequence shown here is derived from an EMBL/GenBank/DDBJ whole genome shotgun (WGS) entry which is preliminary data.</text>
</comment>
<dbReference type="GO" id="GO:0006518">
    <property type="term" value="P:peptide metabolic process"/>
    <property type="evidence" value="ECO:0007669"/>
    <property type="project" value="TreeGrafter"/>
</dbReference>
<dbReference type="Gene3D" id="1.10.1370.10">
    <property type="entry name" value="Neurolysin, domain 3"/>
    <property type="match status" value="2"/>
</dbReference>
<evidence type="ECO:0000256" key="1">
    <source>
        <dbReference type="ARBA" id="ARBA00000436"/>
    </source>
</evidence>
<feature type="domain" description="Peptidase M3A/M3B catalytic" evidence="13">
    <location>
        <begin position="709"/>
        <end position="801"/>
    </location>
</feature>
<evidence type="ECO:0000256" key="12">
    <source>
        <dbReference type="RuleBase" id="RU003435"/>
    </source>
</evidence>
<evidence type="ECO:0000256" key="9">
    <source>
        <dbReference type="ARBA" id="ARBA00022946"/>
    </source>
</evidence>
<evidence type="ECO:0000256" key="6">
    <source>
        <dbReference type="ARBA" id="ARBA00022723"/>
    </source>
</evidence>
<name>A0A9W8ATF0_9FUNG</name>
<organism evidence="14 15">
    <name type="scientific">Dispira parvispora</name>
    <dbReference type="NCBI Taxonomy" id="1520584"/>
    <lineage>
        <taxon>Eukaryota</taxon>
        <taxon>Fungi</taxon>
        <taxon>Fungi incertae sedis</taxon>
        <taxon>Zoopagomycota</taxon>
        <taxon>Kickxellomycotina</taxon>
        <taxon>Dimargaritomycetes</taxon>
        <taxon>Dimargaritales</taxon>
        <taxon>Dimargaritaceae</taxon>
        <taxon>Dispira</taxon>
    </lineage>
</organism>
<dbReference type="GO" id="GO:0046872">
    <property type="term" value="F:metal ion binding"/>
    <property type="evidence" value="ECO:0007669"/>
    <property type="project" value="UniProtKB-UniRule"/>
</dbReference>
<accession>A0A9W8ATF0</accession>
<keyword evidence="8 12" id="KW-0862">Zinc</keyword>
<proteinExistence type="inferred from homology"/>
<protein>
    <recommendedName>
        <fullName evidence="4">mitochondrial intermediate peptidase</fullName>
        <ecNumber evidence="4">3.4.24.59</ecNumber>
    </recommendedName>
</protein>
<dbReference type="InterPro" id="IPR024079">
    <property type="entry name" value="MetalloPept_cat_dom_sf"/>
</dbReference>
<dbReference type="Gene3D" id="3.40.390.10">
    <property type="entry name" value="Collagenase (Catalytic Domain)"/>
    <property type="match status" value="1"/>
</dbReference>
<comment type="similarity">
    <text evidence="3 12">Belongs to the peptidase M3 family.</text>
</comment>
<keyword evidence="10 12" id="KW-0482">Metalloprotease</keyword>
<feature type="domain" description="Peptidase M3A/M3B catalytic" evidence="13">
    <location>
        <begin position="280"/>
        <end position="663"/>
    </location>
</feature>
<dbReference type="OrthoDB" id="17530at2759"/>
<evidence type="ECO:0000256" key="8">
    <source>
        <dbReference type="ARBA" id="ARBA00022833"/>
    </source>
</evidence>
<dbReference type="AlphaFoldDB" id="A0A9W8ATF0"/>
<evidence type="ECO:0000256" key="3">
    <source>
        <dbReference type="ARBA" id="ARBA00006040"/>
    </source>
</evidence>
<dbReference type="GO" id="GO:0004222">
    <property type="term" value="F:metalloendopeptidase activity"/>
    <property type="evidence" value="ECO:0007669"/>
    <property type="project" value="UniProtKB-EC"/>
</dbReference>
<keyword evidence="15" id="KW-1185">Reference proteome</keyword>
<comment type="cofactor">
    <cofactor evidence="12">
        <name>Zn(2+)</name>
        <dbReference type="ChEBI" id="CHEBI:29105"/>
    </cofactor>
    <text evidence="12">Binds 1 zinc ion.</text>
</comment>
<dbReference type="SUPFAM" id="SSF55486">
    <property type="entry name" value="Metalloproteases ('zincins'), catalytic domain"/>
    <property type="match status" value="1"/>
</dbReference>
<evidence type="ECO:0000259" key="13">
    <source>
        <dbReference type="Pfam" id="PF01432"/>
    </source>
</evidence>
<keyword evidence="7 12" id="KW-0378">Hydrolase</keyword>
<evidence type="ECO:0000313" key="15">
    <source>
        <dbReference type="Proteomes" id="UP001150925"/>
    </source>
</evidence>
<dbReference type="Pfam" id="PF01432">
    <property type="entry name" value="Peptidase_M3"/>
    <property type="match status" value="2"/>
</dbReference>
<gene>
    <name evidence="14" type="primary">OCT1</name>
    <name evidence="14" type="ORF">IWQ62_003621</name>
</gene>
<keyword evidence="9" id="KW-0809">Transit peptide</keyword>
<evidence type="ECO:0000256" key="5">
    <source>
        <dbReference type="ARBA" id="ARBA00022670"/>
    </source>
</evidence>
<dbReference type="GO" id="GO:0005759">
    <property type="term" value="C:mitochondrial matrix"/>
    <property type="evidence" value="ECO:0007669"/>
    <property type="project" value="UniProtKB-SubCell"/>
</dbReference>
<dbReference type="InterPro" id="IPR001567">
    <property type="entry name" value="Pept_M3A_M3B_dom"/>
</dbReference>
<dbReference type="PANTHER" id="PTHR11804">
    <property type="entry name" value="PROTEASE M3 THIMET OLIGOPEPTIDASE-RELATED"/>
    <property type="match status" value="1"/>
</dbReference>